<dbReference type="SMART" id="SM00717">
    <property type="entry name" value="SANT"/>
    <property type="match status" value="3"/>
</dbReference>
<evidence type="ECO:0000259" key="7">
    <source>
        <dbReference type="PROSITE" id="PS50090"/>
    </source>
</evidence>
<dbReference type="PROSITE" id="PS50090">
    <property type="entry name" value="MYB_LIKE"/>
    <property type="match status" value="3"/>
</dbReference>
<evidence type="ECO:0000256" key="3">
    <source>
        <dbReference type="ARBA" id="ARBA00023125"/>
    </source>
</evidence>
<evidence type="ECO:0000313" key="10">
    <source>
        <dbReference type="Proteomes" id="UP000078561"/>
    </source>
</evidence>
<evidence type="ECO:0000256" key="4">
    <source>
        <dbReference type="ARBA" id="ARBA00023163"/>
    </source>
</evidence>
<dbReference type="SUPFAM" id="SSF46689">
    <property type="entry name" value="Homeodomain-like"/>
    <property type="match status" value="2"/>
</dbReference>
<keyword evidence="10" id="KW-1185">Reference proteome</keyword>
<dbReference type="PANTHER" id="PTHR46621">
    <property type="entry name" value="SNRNA-ACTIVATING PROTEIN COMPLEX SUBUNIT 4"/>
    <property type="match status" value="1"/>
</dbReference>
<dbReference type="PANTHER" id="PTHR46621:SF1">
    <property type="entry name" value="SNRNA-ACTIVATING PROTEIN COMPLEX SUBUNIT 4"/>
    <property type="match status" value="1"/>
</dbReference>
<keyword evidence="5" id="KW-0539">Nucleus</keyword>
<feature type="domain" description="HTH myb-type" evidence="8">
    <location>
        <begin position="21"/>
        <end position="70"/>
    </location>
</feature>
<evidence type="ECO:0000256" key="6">
    <source>
        <dbReference type="SAM" id="MobiDB-lite"/>
    </source>
</evidence>
<dbReference type="Gene3D" id="1.10.10.60">
    <property type="entry name" value="Homeodomain-like"/>
    <property type="match status" value="3"/>
</dbReference>
<keyword evidence="4" id="KW-0804">Transcription</keyword>
<proteinExistence type="predicted"/>
<dbReference type="InParanoid" id="A0A168NZ17"/>
<name>A0A168NZ17_ABSGL</name>
<evidence type="ECO:0000259" key="8">
    <source>
        <dbReference type="PROSITE" id="PS51294"/>
    </source>
</evidence>
<dbReference type="GO" id="GO:0001006">
    <property type="term" value="F:RNA polymerase III type 3 promoter sequence-specific DNA binding"/>
    <property type="evidence" value="ECO:0007669"/>
    <property type="project" value="TreeGrafter"/>
</dbReference>
<reference evidence="9" key="1">
    <citation type="submission" date="2016-04" db="EMBL/GenBank/DDBJ databases">
        <authorList>
            <person name="Evans L.H."/>
            <person name="Alamgir A."/>
            <person name="Owens N."/>
            <person name="Weber N.D."/>
            <person name="Virtaneva K."/>
            <person name="Barbian K."/>
            <person name="Babar A."/>
            <person name="Rosenke K."/>
        </authorList>
    </citation>
    <scope>NUCLEOTIDE SEQUENCE [LARGE SCALE GENOMIC DNA]</scope>
    <source>
        <strain evidence="9">CBS 101.48</strain>
    </source>
</reference>
<dbReference type="Pfam" id="PF13921">
    <property type="entry name" value="Myb_DNA-bind_6"/>
    <property type="match status" value="1"/>
</dbReference>
<dbReference type="Proteomes" id="UP000078561">
    <property type="component" value="Unassembled WGS sequence"/>
</dbReference>
<evidence type="ECO:0000256" key="2">
    <source>
        <dbReference type="ARBA" id="ARBA00023015"/>
    </source>
</evidence>
<feature type="domain" description="HTH myb-type" evidence="8">
    <location>
        <begin position="132"/>
        <end position="186"/>
    </location>
</feature>
<gene>
    <name evidence="9" type="primary">ABSGL_07225.1 scaffold 8717</name>
</gene>
<dbReference type="InterPro" id="IPR009057">
    <property type="entry name" value="Homeodomain-like_sf"/>
</dbReference>
<dbReference type="GO" id="GO:0042796">
    <property type="term" value="P:snRNA transcription by RNA polymerase III"/>
    <property type="evidence" value="ECO:0007669"/>
    <property type="project" value="TreeGrafter"/>
</dbReference>
<dbReference type="InterPro" id="IPR017930">
    <property type="entry name" value="Myb_dom"/>
</dbReference>
<sequence length="316" mass="35581">MTASFGSFSVFKQDGIRQFYCRWSQKEDELLIEAVKKYGSHRWSLIAQTIPGRTPAQCSTRWHGALNSKVHKGRWSTEEDEVLLEAVRRYLNDDPHTSSTTTTNIMPWNHIAEHIPNRTGIQCQSRWTEALDPAVRKGRWNKEEDELLRQAVLQLGCCWIRVAGCIPSRTQRQCRTRWNQIKNTRQSKRRPSEQLQQHQPIRTSKPSLPPASSMTTLSLGNNTFANSKPPSSPSDSPPPSTPPTCIPAMIIPSSDYPQSISTAPPSSSYPTSLAAINIPKDPFSFLLDHDLPSSFLTGTTPSSLNHLDNWFYGSSH</sequence>
<dbReference type="STRING" id="4829.A0A168NZ17"/>
<dbReference type="GO" id="GO:0042795">
    <property type="term" value="P:snRNA transcription by RNA polymerase II"/>
    <property type="evidence" value="ECO:0007669"/>
    <property type="project" value="TreeGrafter"/>
</dbReference>
<evidence type="ECO:0008006" key="11">
    <source>
        <dbReference type="Google" id="ProtNLM"/>
    </source>
</evidence>
<evidence type="ECO:0000256" key="5">
    <source>
        <dbReference type="ARBA" id="ARBA00023242"/>
    </source>
</evidence>
<accession>A0A168NZ17</accession>
<dbReference type="InterPro" id="IPR001005">
    <property type="entry name" value="SANT/Myb"/>
</dbReference>
<dbReference type="GO" id="GO:0000978">
    <property type="term" value="F:RNA polymerase II cis-regulatory region sequence-specific DNA binding"/>
    <property type="evidence" value="ECO:0007669"/>
    <property type="project" value="TreeGrafter"/>
</dbReference>
<evidence type="ECO:0000256" key="1">
    <source>
        <dbReference type="ARBA" id="ARBA00022737"/>
    </source>
</evidence>
<dbReference type="CDD" id="cd00167">
    <property type="entry name" value="SANT"/>
    <property type="match status" value="3"/>
</dbReference>
<dbReference type="GO" id="GO:0019185">
    <property type="term" value="C:snRNA-activating protein complex"/>
    <property type="evidence" value="ECO:0007669"/>
    <property type="project" value="TreeGrafter"/>
</dbReference>
<feature type="domain" description="HTH myb-type" evidence="8">
    <location>
        <begin position="72"/>
        <end position="131"/>
    </location>
</feature>
<feature type="domain" description="Myb-like" evidence="7">
    <location>
        <begin position="22"/>
        <end position="66"/>
    </location>
</feature>
<feature type="compositionally biased region" description="Pro residues" evidence="6">
    <location>
        <begin position="230"/>
        <end position="245"/>
    </location>
</feature>
<protein>
    <recommendedName>
        <fullName evidence="11">Homeodomain-like protein</fullName>
    </recommendedName>
</protein>
<dbReference type="OrthoDB" id="2143914at2759"/>
<dbReference type="EMBL" id="LT553527">
    <property type="protein sequence ID" value="SAM01484.1"/>
    <property type="molecule type" value="Genomic_DNA"/>
</dbReference>
<organism evidence="9">
    <name type="scientific">Absidia glauca</name>
    <name type="common">Pin mould</name>
    <dbReference type="NCBI Taxonomy" id="4829"/>
    <lineage>
        <taxon>Eukaryota</taxon>
        <taxon>Fungi</taxon>
        <taxon>Fungi incertae sedis</taxon>
        <taxon>Mucoromycota</taxon>
        <taxon>Mucoromycotina</taxon>
        <taxon>Mucoromycetes</taxon>
        <taxon>Mucorales</taxon>
        <taxon>Cunninghamellaceae</taxon>
        <taxon>Absidia</taxon>
    </lineage>
</organism>
<feature type="domain" description="Myb-like" evidence="7">
    <location>
        <begin position="132"/>
        <end position="182"/>
    </location>
</feature>
<dbReference type="InterPro" id="IPR051575">
    <property type="entry name" value="Myb-like_DNA-bd"/>
</dbReference>
<keyword evidence="2" id="KW-0805">Transcription regulation</keyword>
<dbReference type="PROSITE" id="PS51294">
    <property type="entry name" value="HTH_MYB"/>
    <property type="match status" value="3"/>
</dbReference>
<dbReference type="AlphaFoldDB" id="A0A168NZ17"/>
<keyword evidence="1" id="KW-0677">Repeat</keyword>
<dbReference type="FunFam" id="1.10.10.60:FF:000010">
    <property type="entry name" value="Transcriptional activator Myb isoform A"/>
    <property type="match status" value="1"/>
</dbReference>
<dbReference type="Pfam" id="PF00249">
    <property type="entry name" value="Myb_DNA-binding"/>
    <property type="match status" value="1"/>
</dbReference>
<feature type="region of interest" description="Disordered" evidence="6">
    <location>
        <begin position="180"/>
        <end position="246"/>
    </location>
</feature>
<evidence type="ECO:0000313" key="9">
    <source>
        <dbReference type="EMBL" id="SAM01484.1"/>
    </source>
</evidence>
<keyword evidence="3" id="KW-0238">DNA-binding</keyword>
<feature type="compositionally biased region" description="Polar residues" evidence="6">
    <location>
        <begin position="193"/>
        <end position="226"/>
    </location>
</feature>
<feature type="domain" description="Myb-like" evidence="7">
    <location>
        <begin position="67"/>
        <end position="131"/>
    </location>
</feature>